<evidence type="ECO:0000313" key="5">
    <source>
        <dbReference type="Proteomes" id="UP001597197"/>
    </source>
</evidence>
<reference evidence="5" key="1">
    <citation type="journal article" date="2019" name="Int. J. Syst. Evol. Microbiol.">
        <title>The Global Catalogue of Microorganisms (GCM) 10K type strain sequencing project: providing services to taxonomists for standard genome sequencing and annotation.</title>
        <authorList>
            <consortium name="The Broad Institute Genomics Platform"/>
            <consortium name="The Broad Institute Genome Sequencing Center for Infectious Disease"/>
            <person name="Wu L."/>
            <person name="Ma J."/>
        </authorList>
    </citation>
    <scope>NUCLEOTIDE SEQUENCE [LARGE SCALE GENOMIC DNA]</scope>
    <source>
        <strain evidence="5">CGMCC 1.15795</strain>
    </source>
</reference>
<name>A0ABW4QV29_9BACT</name>
<evidence type="ECO:0000256" key="1">
    <source>
        <dbReference type="ARBA" id="ARBA00022679"/>
    </source>
</evidence>
<accession>A0ABW4QV29</accession>
<keyword evidence="2" id="KW-0012">Acyltransferase</keyword>
<keyword evidence="1" id="KW-0808">Transferase</keyword>
<organism evidence="4 5">
    <name type="scientific">Hymenobacter bucti</name>
    <dbReference type="NCBI Taxonomy" id="1844114"/>
    <lineage>
        <taxon>Bacteria</taxon>
        <taxon>Pseudomonadati</taxon>
        <taxon>Bacteroidota</taxon>
        <taxon>Cytophagia</taxon>
        <taxon>Cytophagales</taxon>
        <taxon>Hymenobacteraceae</taxon>
        <taxon>Hymenobacter</taxon>
    </lineage>
</organism>
<dbReference type="InterPro" id="IPR016181">
    <property type="entry name" value="Acyl_CoA_acyltransferase"/>
</dbReference>
<dbReference type="Gene3D" id="3.40.630.30">
    <property type="match status" value="1"/>
</dbReference>
<evidence type="ECO:0000259" key="3">
    <source>
        <dbReference type="PROSITE" id="PS51186"/>
    </source>
</evidence>
<dbReference type="InterPro" id="IPR000182">
    <property type="entry name" value="GNAT_dom"/>
</dbReference>
<evidence type="ECO:0000256" key="2">
    <source>
        <dbReference type="ARBA" id="ARBA00023315"/>
    </source>
</evidence>
<protein>
    <submittedName>
        <fullName evidence="4">GNAT family N-acetyltransferase</fullName>
    </submittedName>
</protein>
<comment type="caution">
    <text evidence="4">The sequence shown here is derived from an EMBL/GenBank/DDBJ whole genome shotgun (WGS) entry which is preliminary data.</text>
</comment>
<dbReference type="Proteomes" id="UP001597197">
    <property type="component" value="Unassembled WGS sequence"/>
</dbReference>
<keyword evidence="5" id="KW-1185">Reference proteome</keyword>
<dbReference type="PROSITE" id="PS51186">
    <property type="entry name" value="GNAT"/>
    <property type="match status" value="1"/>
</dbReference>
<dbReference type="CDD" id="cd04301">
    <property type="entry name" value="NAT_SF"/>
    <property type="match status" value="1"/>
</dbReference>
<feature type="domain" description="N-acetyltransferase" evidence="3">
    <location>
        <begin position="10"/>
        <end position="152"/>
    </location>
</feature>
<proteinExistence type="predicted"/>
<dbReference type="EMBL" id="JBHUFD010000005">
    <property type="protein sequence ID" value="MFD1873297.1"/>
    <property type="molecule type" value="Genomic_DNA"/>
</dbReference>
<dbReference type="RefSeq" id="WP_382314008.1">
    <property type="nucleotide sequence ID" value="NZ_JBHUFD010000005.1"/>
</dbReference>
<sequence length="152" mass="17084">MQNKEPTPMTTVSKVSDLRDLDAAFTIREKVFVQGQGVPAEDECDQHDRQRTTRHYLALVDGQPAGAARWRPTENGVKLERFAVLDEFRNQGVGDALVQAVLADVRAEAPDAAQVYLHAQLRAIPLYERTGFQKVGNMFEECDIQHYKMVLG</sequence>
<dbReference type="PANTHER" id="PTHR43877">
    <property type="entry name" value="AMINOALKYLPHOSPHONATE N-ACETYLTRANSFERASE-RELATED-RELATED"/>
    <property type="match status" value="1"/>
</dbReference>
<dbReference type="PANTHER" id="PTHR43877:SF2">
    <property type="entry name" value="AMINOALKYLPHOSPHONATE N-ACETYLTRANSFERASE-RELATED"/>
    <property type="match status" value="1"/>
</dbReference>
<gene>
    <name evidence="4" type="ORF">ACFSDX_12710</name>
</gene>
<dbReference type="InterPro" id="IPR050832">
    <property type="entry name" value="Bact_Acetyltransf"/>
</dbReference>
<dbReference type="SUPFAM" id="SSF55729">
    <property type="entry name" value="Acyl-CoA N-acyltransferases (Nat)"/>
    <property type="match status" value="1"/>
</dbReference>
<dbReference type="Pfam" id="PF13673">
    <property type="entry name" value="Acetyltransf_10"/>
    <property type="match status" value="1"/>
</dbReference>
<evidence type="ECO:0000313" key="4">
    <source>
        <dbReference type="EMBL" id="MFD1873297.1"/>
    </source>
</evidence>